<organism evidence="2 3">
    <name type="scientific">Actinokineospora soli</name>
    <dbReference type="NCBI Taxonomy" id="1048753"/>
    <lineage>
        <taxon>Bacteria</taxon>
        <taxon>Bacillati</taxon>
        <taxon>Actinomycetota</taxon>
        <taxon>Actinomycetes</taxon>
        <taxon>Pseudonocardiales</taxon>
        <taxon>Pseudonocardiaceae</taxon>
        <taxon>Actinokineospora</taxon>
    </lineage>
</organism>
<dbReference type="InterPro" id="IPR020459">
    <property type="entry name" value="AMP-binding"/>
</dbReference>
<accession>A0ABW2TPC6</accession>
<dbReference type="PANTHER" id="PTHR45527:SF1">
    <property type="entry name" value="FATTY ACID SYNTHASE"/>
    <property type="match status" value="1"/>
</dbReference>
<dbReference type="PANTHER" id="PTHR45527">
    <property type="entry name" value="NONRIBOSOMAL PEPTIDE SYNTHETASE"/>
    <property type="match status" value="1"/>
</dbReference>
<dbReference type="PRINTS" id="PR00154">
    <property type="entry name" value="AMPBINDING"/>
</dbReference>
<dbReference type="EMBL" id="JBHTEY010000004">
    <property type="protein sequence ID" value="MFC7615014.1"/>
    <property type="molecule type" value="Genomic_DNA"/>
</dbReference>
<comment type="caution">
    <text evidence="2">The sequence shown here is derived from an EMBL/GenBank/DDBJ whole genome shotgun (WGS) entry which is preliminary data.</text>
</comment>
<sequence length="339" mass="35199">MAELPPTILDLIADRVRRAPDAPAVLAGGRAVSYRDLDAWANRVAHALVARGAGPEGIVALALPRSAEIVAAQLGALKAGAAYLPVDPGYPAERIRTMLDDARPLTVVDDPAWVAGVDGPGTDPGRRPVPDQPAYVIYTSGSTGRPKGVVVTHRGLATFATAEIERFAVRPGDRVLQFSSPSFDASVLELAMALPAGAALVVPDPGPLLGDHLAEVFTANRVTHALVPPVALATLPPDVDLPDLRTLVVGGDACPADLVRRWAPGRRMVNAYGPTESTVVSTWSDPLDPRDTPPPIGHAIPGTRAHVLDDDLRPVPDGEPGELYVSGVGLAAATSAGRG</sequence>
<dbReference type="InterPro" id="IPR020845">
    <property type="entry name" value="AMP-binding_CS"/>
</dbReference>
<dbReference type="SUPFAM" id="SSF56801">
    <property type="entry name" value="Acetyl-CoA synthetase-like"/>
    <property type="match status" value="1"/>
</dbReference>
<dbReference type="InterPro" id="IPR000873">
    <property type="entry name" value="AMP-dep_synth/lig_dom"/>
</dbReference>
<name>A0ABW2TPC6_9PSEU</name>
<proteinExistence type="predicted"/>
<dbReference type="Proteomes" id="UP001596512">
    <property type="component" value="Unassembled WGS sequence"/>
</dbReference>
<evidence type="ECO:0000313" key="3">
    <source>
        <dbReference type="Proteomes" id="UP001596512"/>
    </source>
</evidence>
<reference evidence="3" key="1">
    <citation type="journal article" date="2019" name="Int. J. Syst. Evol. Microbiol.">
        <title>The Global Catalogue of Microorganisms (GCM) 10K type strain sequencing project: providing services to taxonomists for standard genome sequencing and annotation.</title>
        <authorList>
            <consortium name="The Broad Institute Genomics Platform"/>
            <consortium name="The Broad Institute Genome Sequencing Center for Infectious Disease"/>
            <person name="Wu L."/>
            <person name="Ma J."/>
        </authorList>
    </citation>
    <scope>NUCLEOTIDE SEQUENCE [LARGE SCALE GENOMIC DNA]</scope>
    <source>
        <strain evidence="3">JCM 17695</strain>
    </source>
</reference>
<evidence type="ECO:0000313" key="2">
    <source>
        <dbReference type="EMBL" id="MFC7615014.1"/>
    </source>
</evidence>
<dbReference type="Pfam" id="PF00501">
    <property type="entry name" value="AMP-binding"/>
    <property type="match status" value="1"/>
</dbReference>
<keyword evidence="3" id="KW-1185">Reference proteome</keyword>
<feature type="domain" description="AMP-dependent synthetase/ligase" evidence="1">
    <location>
        <begin position="14"/>
        <end position="331"/>
    </location>
</feature>
<dbReference type="InterPro" id="IPR042099">
    <property type="entry name" value="ANL_N_sf"/>
</dbReference>
<protein>
    <submittedName>
        <fullName evidence="2">AMP-binding protein</fullName>
    </submittedName>
</protein>
<evidence type="ECO:0000259" key="1">
    <source>
        <dbReference type="Pfam" id="PF00501"/>
    </source>
</evidence>
<gene>
    <name evidence="2" type="ORF">ACFQV2_17320</name>
</gene>
<dbReference type="PROSITE" id="PS00455">
    <property type="entry name" value="AMP_BINDING"/>
    <property type="match status" value="1"/>
</dbReference>
<dbReference type="Gene3D" id="3.40.50.12780">
    <property type="entry name" value="N-terminal domain of ligase-like"/>
    <property type="match status" value="1"/>
</dbReference>